<feature type="domain" description="N-acetyltransferase" evidence="3">
    <location>
        <begin position="30"/>
        <end position="181"/>
    </location>
</feature>
<dbReference type="Proteomes" id="UP000494120">
    <property type="component" value="Unassembled WGS sequence"/>
</dbReference>
<keyword evidence="2" id="KW-0012">Acyltransferase</keyword>
<accession>A0ABY6XZ34</accession>
<reference evidence="4 5" key="1">
    <citation type="submission" date="2019-09" db="EMBL/GenBank/DDBJ databases">
        <authorList>
            <person name="Depoorter E."/>
        </authorList>
    </citation>
    <scope>NUCLEOTIDE SEQUENCE [LARGE SCALE GENOMIC DNA]</scope>
    <source>
        <strain evidence="4 5">R-17378</strain>
    </source>
</reference>
<dbReference type="PANTHER" id="PTHR43877:SF2">
    <property type="entry name" value="AMINOALKYLPHOSPHONATE N-ACETYLTRANSFERASE-RELATED"/>
    <property type="match status" value="1"/>
</dbReference>
<sequence>MPAPRQERPHRAPFAMPMATTDRIIDTTPLDVRAQPLIDALIDEYSTRYNAYRPDSRASARDELARYPAELFAPPEGAFVLLLRDGETIGGGAFKRYDAQTAELKRIWTRTDLRRQGLARLIVEALELRAAQQGYRRIYLTTGFRQPEAWALYDRTGYTRLFDSSIAPEVHYHLRFGKDLADPSRTSTLADLWAPAPEPVLSR</sequence>
<comment type="caution">
    <text evidence="4">The sequence shown here is derived from an EMBL/GenBank/DDBJ whole genome shotgun (WGS) entry which is preliminary data.</text>
</comment>
<dbReference type="InterPro" id="IPR016181">
    <property type="entry name" value="Acyl_CoA_acyltransferase"/>
</dbReference>
<keyword evidence="1" id="KW-0808">Transferase</keyword>
<evidence type="ECO:0000313" key="4">
    <source>
        <dbReference type="EMBL" id="VWC85661.1"/>
    </source>
</evidence>
<protein>
    <submittedName>
        <fullName evidence="4">N-acetyltransferase GCN5</fullName>
    </submittedName>
</protein>
<evidence type="ECO:0000256" key="2">
    <source>
        <dbReference type="ARBA" id="ARBA00023315"/>
    </source>
</evidence>
<dbReference type="SUPFAM" id="SSF55729">
    <property type="entry name" value="Acyl-CoA N-acyltransferases (Nat)"/>
    <property type="match status" value="1"/>
</dbReference>
<evidence type="ECO:0000313" key="5">
    <source>
        <dbReference type="Proteomes" id="UP000494120"/>
    </source>
</evidence>
<evidence type="ECO:0000256" key="1">
    <source>
        <dbReference type="ARBA" id="ARBA00022679"/>
    </source>
</evidence>
<dbReference type="Gene3D" id="3.40.630.30">
    <property type="match status" value="1"/>
</dbReference>
<organism evidence="4 5">
    <name type="scientific">Burkholderia aenigmatica</name>
    <dbReference type="NCBI Taxonomy" id="2015348"/>
    <lineage>
        <taxon>Bacteria</taxon>
        <taxon>Pseudomonadati</taxon>
        <taxon>Pseudomonadota</taxon>
        <taxon>Betaproteobacteria</taxon>
        <taxon>Burkholderiales</taxon>
        <taxon>Burkholderiaceae</taxon>
        <taxon>Burkholderia</taxon>
        <taxon>Burkholderia cepacia complex</taxon>
    </lineage>
</organism>
<dbReference type="InterPro" id="IPR050832">
    <property type="entry name" value="Bact_Acetyltransf"/>
</dbReference>
<proteinExistence type="predicted"/>
<dbReference type="CDD" id="cd04301">
    <property type="entry name" value="NAT_SF"/>
    <property type="match status" value="1"/>
</dbReference>
<name>A0ABY6XZ34_9BURK</name>
<gene>
    <name evidence="4" type="ORF">BLA17378_04220</name>
</gene>
<dbReference type="PANTHER" id="PTHR43877">
    <property type="entry name" value="AMINOALKYLPHOSPHONATE N-ACETYLTRANSFERASE-RELATED-RELATED"/>
    <property type="match status" value="1"/>
</dbReference>
<dbReference type="InterPro" id="IPR000182">
    <property type="entry name" value="GNAT_dom"/>
</dbReference>
<dbReference type="Pfam" id="PF00583">
    <property type="entry name" value="Acetyltransf_1"/>
    <property type="match status" value="1"/>
</dbReference>
<evidence type="ECO:0000259" key="3">
    <source>
        <dbReference type="PROSITE" id="PS51186"/>
    </source>
</evidence>
<dbReference type="PROSITE" id="PS51186">
    <property type="entry name" value="GNAT"/>
    <property type="match status" value="1"/>
</dbReference>
<dbReference type="EMBL" id="CABVQG010000015">
    <property type="protein sequence ID" value="VWC85661.1"/>
    <property type="molecule type" value="Genomic_DNA"/>
</dbReference>
<keyword evidence="5" id="KW-1185">Reference proteome</keyword>